<evidence type="ECO:0000259" key="1">
    <source>
        <dbReference type="Pfam" id="PF19580"/>
    </source>
</evidence>
<protein>
    <submittedName>
        <fullName evidence="2">Endonuclease/exonuclease/phosphatase family protein</fullName>
    </submittedName>
</protein>
<dbReference type="EMBL" id="VCNI01000002">
    <property type="protein sequence ID" value="TMU55318.1"/>
    <property type="molecule type" value="Genomic_DNA"/>
</dbReference>
<keyword evidence="3" id="KW-1185">Reference proteome</keyword>
<dbReference type="InterPro" id="IPR036691">
    <property type="entry name" value="Endo/exonu/phosph_ase_sf"/>
</dbReference>
<name>A0ABY2WKF6_9FLAO</name>
<dbReference type="RefSeq" id="WP_138837340.1">
    <property type="nucleotide sequence ID" value="NZ_VCNI01000002.1"/>
</dbReference>
<comment type="caution">
    <text evidence="2">The sequence shown here is derived from an EMBL/GenBank/DDBJ whole genome shotgun (WGS) entry which is preliminary data.</text>
</comment>
<reference evidence="2 3" key="1">
    <citation type="submission" date="2019-05" db="EMBL/GenBank/DDBJ databases">
        <title>Flagellimonas sp. AsT0115, sp. nov., isolated from a marine red algae, Asparagopsis taxiformis.</title>
        <authorList>
            <person name="Kim J."/>
            <person name="Jeong S.E."/>
            <person name="Jeon C.O."/>
        </authorList>
    </citation>
    <scope>NUCLEOTIDE SEQUENCE [LARGE SCALE GENOMIC DNA]</scope>
    <source>
        <strain evidence="2 3">AsT0115</strain>
    </source>
</reference>
<proteinExistence type="predicted"/>
<dbReference type="Pfam" id="PF19580">
    <property type="entry name" value="Exo_endo_phos_3"/>
    <property type="match status" value="1"/>
</dbReference>
<organism evidence="2 3">
    <name type="scientific">Flagellimonas algicola</name>
    <dbReference type="NCBI Taxonomy" id="2583815"/>
    <lineage>
        <taxon>Bacteria</taxon>
        <taxon>Pseudomonadati</taxon>
        <taxon>Bacteroidota</taxon>
        <taxon>Flavobacteriia</taxon>
        <taxon>Flavobacteriales</taxon>
        <taxon>Flavobacteriaceae</taxon>
        <taxon>Flagellimonas</taxon>
    </lineage>
</organism>
<dbReference type="Proteomes" id="UP000751614">
    <property type="component" value="Unassembled WGS sequence"/>
</dbReference>
<keyword evidence="2" id="KW-0540">Nuclease</keyword>
<feature type="domain" description="Endonuclease/exonuclease/phosphatase" evidence="1">
    <location>
        <begin position="27"/>
        <end position="340"/>
    </location>
</feature>
<accession>A0ABY2WKF6</accession>
<dbReference type="PANTHER" id="PTHR42834:SF1">
    <property type="entry name" value="ENDONUCLEASE_EXONUCLEASE_PHOSPHATASE FAMILY PROTEIN (AFU_ORTHOLOGUE AFUA_3G09210)"/>
    <property type="match status" value="1"/>
</dbReference>
<dbReference type="Gene3D" id="3.60.10.10">
    <property type="entry name" value="Endonuclease/exonuclease/phosphatase"/>
    <property type="match status" value="1"/>
</dbReference>
<sequence length="346" mass="39754">MKILTYSVMLVSFCLYGQNQASYKIRTIAFYNVENLFDTTNDTLIFDDDRTPEGAYHWTQNRYDAKIKNISQVIAKLGKEKTGTSPDILGLCEVENKGVLEDLVNHPNLQAKDYGIVHFDSPDARGIDVALLYKKSAFIPTSFKSHRLLLFDEMGERDYTRDQLVVGGMMDQEELHFIVNHWPSRRGGVTKSQPKRVRAALLNKRIMDSIRELNPAAKIIAMGDLNDDPRDHSLKRILKTKGNSSQLDSISLFNPMEKMYKRGLGTLAYRDQWNLFDQFFMTPNLVHENEAGFFLWQAQIFAPAFLKTQNGKYKGYPKRTYSGKNYTGGYSDHFPVYLFLVQETPE</sequence>
<gene>
    <name evidence="2" type="ORF">FGG15_14170</name>
</gene>
<keyword evidence="2" id="KW-0378">Hydrolase</keyword>
<dbReference type="SUPFAM" id="SSF56219">
    <property type="entry name" value="DNase I-like"/>
    <property type="match status" value="1"/>
</dbReference>
<evidence type="ECO:0000313" key="2">
    <source>
        <dbReference type="EMBL" id="TMU55318.1"/>
    </source>
</evidence>
<keyword evidence="2" id="KW-0255">Endonuclease</keyword>
<dbReference type="PANTHER" id="PTHR42834">
    <property type="entry name" value="ENDONUCLEASE/EXONUCLEASE/PHOSPHATASE FAMILY PROTEIN (AFU_ORTHOLOGUE AFUA_3G09210)"/>
    <property type="match status" value="1"/>
</dbReference>
<evidence type="ECO:0000313" key="3">
    <source>
        <dbReference type="Proteomes" id="UP000751614"/>
    </source>
</evidence>
<dbReference type="InterPro" id="IPR005135">
    <property type="entry name" value="Endo/exonuclease/phosphatase"/>
</dbReference>
<dbReference type="GO" id="GO:0004519">
    <property type="term" value="F:endonuclease activity"/>
    <property type="evidence" value="ECO:0007669"/>
    <property type="project" value="UniProtKB-KW"/>
</dbReference>